<evidence type="ECO:0000313" key="2">
    <source>
        <dbReference type="Proteomes" id="UP000238093"/>
    </source>
</evidence>
<dbReference type="GO" id="GO:0005524">
    <property type="term" value="F:ATP binding"/>
    <property type="evidence" value="ECO:0007669"/>
    <property type="project" value="UniProtKB-KW"/>
</dbReference>
<gene>
    <name evidence="1" type="ORF">CFBP6411_01823</name>
</gene>
<reference evidence="1 2" key="1">
    <citation type="submission" date="2017-11" db="EMBL/GenBank/DDBJ databases">
        <authorList>
            <person name="Han C.G."/>
        </authorList>
    </citation>
    <scope>NUCLEOTIDE SEQUENCE [LARGE SCALE GENOMIC DNA]</scope>
    <source>
        <strain evidence="1">CFBP6411</strain>
    </source>
</reference>
<keyword evidence="1" id="KW-0547">Nucleotide-binding</keyword>
<dbReference type="AlphaFoldDB" id="A0A2K4WBC1"/>
<proteinExistence type="predicted"/>
<evidence type="ECO:0000313" key="1">
    <source>
        <dbReference type="EMBL" id="SOS33183.1"/>
    </source>
</evidence>
<protein>
    <submittedName>
        <fullName evidence="1">ATP-binding protein</fullName>
    </submittedName>
</protein>
<dbReference type="EMBL" id="LT963408">
    <property type="protein sequence ID" value="SOS33183.1"/>
    <property type="molecule type" value="Genomic_DNA"/>
</dbReference>
<accession>A0A2K4WBC1</accession>
<keyword evidence="1" id="KW-0067">ATP-binding</keyword>
<sequence>MECLDKKAGTLIAAKTKSGSRQRISRLLSALSEQAEQRKKNGVLLVIDELGKFLEASAGDGDDVYFYQELAELAARTKGKIVVVGVLHQSFEQYASRLGAETRDDWRKIQGRYVDIPLVAASDEVVELVGRAIESEHLHPESWEICNQVSQSIRHNRPSLNQNFASRLDLCWPLHPVTATLLGPISKRRFGQNERSTFGFLASAESRSLKEFLELTPAHEKKTYTPSDFFDYLRSNFEPSILSSPDGHRWSQSVEAVERVGHKKVEGDFHLRLIKTIALIDMFRSNSGLIADEGTLAASLLTAHGEPSSTAKVQELLQDLRRWAVIIYKRHIGSWSIAEGSDFDLDEALSQTLSAIDEPDLSQIAKLVQLSPILAKRHYCETGTLRWMVPVMSHFHQLLHSMTQASTLLKDKLNSSAFGVFLLVLPARGHSVPQTIKAIKKDASLRDLHLPILIGVPRNGESIREFGRELVAYDQIRTGRSELENDAVARRELQARIAEVRSRVEEEVRDALTNIQWVNLDDLPLNVDGARPGTVSLPQLASMLADRRFSSSPLIFSELVNRDSLSSNSAKARKELLYAMLRSGSEERLGFEGYPAEAGLYHNILEASGLHQKNTLSRQADGQGGYAFSDPAEASLNFPRSKSFIKLWSSAINLVVGSTRPVPLLELYALWQAPPFGVRAGVLPIIWLAFSLANQQRVAIYKDGMFIAELREVDVDEAIRDPSRFELRYVQIDEHKREILDGIASHLRHIGQEIGPEPLEAARGLVALVYGLPLCVAADRKLTQ</sequence>
<dbReference type="Proteomes" id="UP000238093">
    <property type="component" value="Chromosome I"/>
</dbReference>
<organism evidence="1 2">
    <name type="scientific">Pseudomonas syringae group genomosp. 3</name>
    <dbReference type="NCBI Taxonomy" id="251701"/>
    <lineage>
        <taxon>Bacteria</taxon>
        <taxon>Pseudomonadati</taxon>
        <taxon>Pseudomonadota</taxon>
        <taxon>Gammaproteobacteria</taxon>
        <taxon>Pseudomonadales</taxon>
        <taxon>Pseudomonadaceae</taxon>
        <taxon>Pseudomonas</taxon>
    </lineage>
</organism>
<name>A0A2K4WBC1_9PSED</name>